<accession>A0ACC1RUB9</accession>
<reference evidence="1" key="1">
    <citation type="submission" date="2022-08" db="EMBL/GenBank/DDBJ databases">
        <title>Genome Sequence of Fusarium decemcellulare.</title>
        <authorList>
            <person name="Buettner E."/>
        </authorList>
    </citation>
    <scope>NUCLEOTIDE SEQUENCE</scope>
    <source>
        <strain evidence="1">Babe19</strain>
    </source>
</reference>
<sequence length="179" mass="20231">MDFEYFTSEIQSAPEFQHGDQSQIEQFEGNELPTFDLWPQLHQLPYNTGSCQDPNQVQQLDNKTQEPQLQMEQLVDQDQITPHCQEQRHVTSPRSTEANTNPPQNQPMSAPPQTPHQQDWPNINLPSSLQPESASMATDSEISAPATAAETPLRFTVKNSFGKVTISAPRHSEIEFSFL</sequence>
<dbReference type="EMBL" id="JANRMS010001776">
    <property type="protein sequence ID" value="KAJ3526200.1"/>
    <property type="molecule type" value="Genomic_DNA"/>
</dbReference>
<proteinExistence type="predicted"/>
<evidence type="ECO:0000313" key="2">
    <source>
        <dbReference type="Proteomes" id="UP001148629"/>
    </source>
</evidence>
<organism evidence="1 2">
    <name type="scientific">Fusarium decemcellulare</name>
    <dbReference type="NCBI Taxonomy" id="57161"/>
    <lineage>
        <taxon>Eukaryota</taxon>
        <taxon>Fungi</taxon>
        <taxon>Dikarya</taxon>
        <taxon>Ascomycota</taxon>
        <taxon>Pezizomycotina</taxon>
        <taxon>Sordariomycetes</taxon>
        <taxon>Hypocreomycetidae</taxon>
        <taxon>Hypocreales</taxon>
        <taxon>Nectriaceae</taxon>
        <taxon>Fusarium</taxon>
        <taxon>Fusarium decemcellulare species complex</taxon>
    </lineage>
</organism>
<keyword evidence="2" id="KW-1185">Reference proteome</keyword>
<gene>
    <name evidence="1" type="ORF">NM208_g11307</name>
</gene>
<protein>
    <submittedName>
        <fullName evidence="1">Uncharacterized protein</fullName>
    </submittedName>
</protein>
<comment type="caution">
    <text evidence="1">The sequence shown here is derived from an EMBL/GenBank/DDBJ whole genome shotgun (WGS) entry which is preliminary data.</text>
</comment>
<name>A0ACC1RUB9_9HYPO</name>
<evidence type="ECO:0000313" key="1">
    <source>
        <dbReference type="EMBL" id="KAJ3526200.1"/>
    </source>
</evidence>
<dbReference type="Proteomes" id="UP001148629">
    <property type="component" value="Unassembled WGS sequence"/>
</dbReference>